<evidence type="ECO:0000313" key="8">
    <source>
        <dbReference type="Proteomes" id="UP000006697"/>
    </source>
</evidence>
<evidence type="ECO:0000313" key="7">
    <source>
        <dbReference type="EMBL" id="CAL62480.1"/>
    </source>
</evidence>
<sequence length="416" mass="46200">MWGHIMTNRRNFLGMAGSAVLAGNGLLMPKSVWSAITSLGPAGLPQGALDESMLAILPGKQALIKRTSRPPNYETPVEGLGDMFTPNGKFFVRWHLSVIPEIARDDWRLRIAGPSAGTEMALRYDELRRLPAVEVIAVNMCAGNRRGLSDPHVAGVEWGHGAMGNARWRGARLKDILHLARIRSDAIEVVFHGEDRGVIPQTPQFIKSLPIWKALDEHTILAYEMNGEPLPMHNGFPVRLIVPGWAGTYWMKQISEITVLPRAYDGFWMKTAYRIPTGKFPGLVRFQSQDTPNATSTPITELVVNSLITNLQDGQSIPYGQPLTVRGVAWDGGHGIAKVEVSIDGGRNWRPASMGRDYGNYSWRQWQFPFQPAQRGQYDIAVRAVGKKGETQSPVLIWNPAGYHNNVPHRVRPQVV</sequence>
<protein>
    <submittedName>
        <fullName evidence="7">Sulfite:cytochrome c oxidoreductase subunit A</fullName>
        <ecNumber evidence="7">1.8.3.1</ecNumber>
    </submittedName>
</protein>
<dbReference type="GO" id="GO:0030151">
    <property type="term" value="F:molybdenum ion binding"/>
    <property type="evidence" value="ECO:0007669"/>
    <property type="project" value="InterPro"/>
</dbReference>
<dbReference type="Pfam" id="PF00174">
    <property type="entry name" value="Oxidored_molyb"/>
    <property type="match status" value="1"/>
</dbReference>
<dbReference type="GO" id="GO:0006790">
    <property type="term" value="P:sulfur compound metabolic process"/>
    <property type="evidence" value="ECO:0007669"/>
    <property type="project" value="TreeGrafter"/>
</dbReference>
<dbReference type="STRING" id="204773.HEAR2349"/>
<dbReference type="KEGG" id="har:HEAR2349"/>
<evidence type="ECO:0000259" key="6">
    <source>
        <dbReference type="Pfam" id="PF03404"/>
    </source>
</evidence>
<feature type="domain" description="Oxidoreductase molybdopterin-binding" evidence="5">
    <location>
        <begin position="99"/>
        <end position="268"/>
    </location>
</feature>
<name>A4G7J3_HERAR</name>
<dbReference type="Proteomes" id="UP000006697">
    <property type="component" value="Chromosome"/>
</dbReference>
<dbReference type="GO" id="GO:0008482">
    <property type="term" value="F:sulfite oxidase activity"/>
    <property type="evidence" value="ECO:0007669"/>
    <property type="project" value="UniProtKB-EC"/>
</dbReference>
<keyword evidence="8" id="KW-1185">Reference proteome</keyword>
<dbReference type="eggNOG" id="COG2041">
    <property type="taxonomic scope" value="Bacteria"/>
</dbReference>
<dbReference type="HOGENOM" id="CLU_003827_5_5_4"/>
<dbReference type="InterPro" id="IPR036374">
    <property type="entry name" value="OxRdtase_Mopterin-bd_sf"/>
</dbReference>
<dbReference type="PRINTS" id="PR00407">
    <property type="entry name" value="EUMOPTERIN"/>
</dbReference>
<dbReference type="InterPro" id="IPR000572">
    <property type="entry name" value="OxRdtase_Mopterin-bd_dom"/>
</dbReference>
<dbReference type="Gene3D" id="3.90.420.10">
    <property type="entry name" value="Oxidoreductase, molybdopterin-binding domain"/>
    <property type="match status" value="1"/>
</dbReference>
<keyword evidence="4 7" id="KW-0560">Oxidoreductase</keyword>
<keyword evidence="3" id="KW-0479">Metal-binding</keyword>
<accession>A4G7J3</accession>
<dbReference type="EC" id="1.8.3.1" evidence="7"/>
<dbReference type="PANTHER" id="PTHR19372">
    <property type="entry name" value="SULFITE REDUCTASE"/>
    <property type="match status" value="1"/>
</dbReference>
<dbReference type="Gene3D" id="2.60.40.650">
    <property type="match status" value="1"/>
</dbReference>
<dbReference type="SUPFAM" id="SSF81296">
    <property type="entry name" value="E set domains"/>
    <property type="match status" value="1"/>
</dbReference>
<keyword evidence="2" id="KW-0500">Molybdenum</keyword>
<dbReference type="AlphaFoldDB" id="A4G7J3"/>
<feature type="domain" description="Moybdenum cofactor oxidoreductase dimerisation" evidence="6">
    <location>
        <begin position="298"/>
        <end position="412"/>
    </location>
</feature>
<evidence type="ECO:0000256" key="1">
    <source>
        <dbReference type="ARBA" id="ARBA00001924"/>
    </source>
</evidence>
<evidence type="ECO:0000256" key="2">
    <source>
        <dbReference type="ARBA" id="ARBA00022505"/>
    </source>
</evidence>
<organism evidence="7 8">
    <name type="scientific">Herminiimonas arsenicoxydans</name>
    <dbReference type="NCBI Taxonomy" id="204773"/>
    <lineage>
        <taxon>Bacteria</taxon>
        <taxon>Pseudomonadati</taxon>
        <taxon>Pseudomonadota</taxon>
        <taxon>Betaproteobacteria</taxon>
        <taxon>Burkholderiales</taxon>
        <taxon>Oxalobacteraceae</taxon>
        <taxon>Herminiimonas</taxon>
    </lineage>
</organism>
<reference evidence="7 8" key="1">
    <citation type="journal article" date="2007" name="PLoS Genet.">
        <title>A tale of two oxidation states: bacterial colonization of arsenic-rich environments.</title>
        <authorList>
            <person name="Muller D."/>
            <person name="Medigue C."/>
            <person name="Koechler S."/>
            <person name="Barbe V."/>
            <person name="Barakat M."/>
            <person name="Talla E."/>
            <person name="Bonnefoy V."/>
            <person name="Krin E."/>
            <person name="Arsene-Ploetze F."/>
            <person name="Carapito C."/>
            <person name="Chandler M."/>
            <person name="Cournoyer B."/>
            <person name="Cruveiller S."/>
            <person name="Dossat C."/>
            <person name="Duval S."/>
            <person name="Heymann M."/>
            <person name="Leize E."/>
            <person name="Lieutaud A."/>
            <person name="Lievremont D."/>
            <person name="Makita Y."/>
            <person name="Mangenot S."/>
            <person name="Nitschke W."/>
            <person name="Ortet P."/>
            <person name="Perdrial N."/>
            <person name="Schoepp B."/>
            <person name="Siguier N."/>
            <person name="Simeonova D.D."/>
            <person name="Rouy Z."/>
            <person name="Segurens B."/>
            <person name="Turlin E."/>
            <person name="Vallenet D."/>
            <person name="Van Dorsselaer A."/>
            <person name="Weiss S."/>
            <person name="Weissenbach J."/>
            <person name="Lett M.C."/>
            <person name="Danchin A."/>
            <person name="Bertin P.N."/>
        </authorList>
    </citation>
    <scope>NUCLEOTIDE SEQUENCE [LARGE SCALE GENOMIC DNA]</scope>
    <source>
        <strain evidence="8">ULPAs1</strain>
    </source>
</reference>
<evidence type="ECO:0000256" key="3">
    <source>
        <dbReference type="ARBA" id="ARBA00022723"/>
    </source>
</evidence>
<dbReference type="InterPro" id="IPR014756">
    <property type="entry name" value="Ig_E-set"/>
</dbReference>
<comment type="cofactor">
    <cofactor evidence="1">
        <name>Mo-molybdopterin</name>
        <dbReference type="ChEBI" id="CHEBI:71302"/>
    </cofactor>
</comment>
<evidence type="ECO:0000259" key="5">
    <source>
        <dbReference type="Pfam" id="PF00174"/>
    </source>
</evidence>
<proteinExistence type="predicted"/>
<gene>
    <name evidence="7" type="primary">sorA</name>
    <name evidence="7" type="ordered locus">HEAR2349</name>
</gene>
<dbReference type="GO" id="GO:0020037">
    <property type="term" value="F:heme binding"/>
    <property type="evidence" value="ECO:0007669"/>
    <property type="project" value="TreeGrafter"/>
</dbReference>
<dbReference type="SUPFAM" id="SSF56524">
    <property type="entry name" value="Oxidoreductase molybdopterin-binding domain"/>
    <property type="match status" value="1"/>
</dbReference>
<dbReference type="PANTHER" id="PTHR19372:SF7">
    <property type="entry name" value="SULFITE OXIDASE, MITOCHONDRIAL"/>
    <property type="match status" value="1"/>
</dbReference>
<dbReference type="InterPro" id="IPR008335">
    <property type="entry name" value="Mopterin_OxRdtase_euk"/>
</dbReference>
<evidence type="ECO:0000256" key="4">
    <source>
        <dbReference type="ARBA" id="ARBA00023002"/>
    </source>
</evidence>
<dbReference type="EMBL" id="CU207211">
    <property type="protein sequence ID" value="CAL62480.1"/>
    <property type="molecule type" value="Genomic_DNA"/>
</dbReference>
<dbReference type="GO" id="GO:0043546">
    <property type="term" value="F:molybdopterin cofactor binding"/>
    <property type="evidence" value="ECO:0007669"/>
    <property type="project" value="TreeGrafter"/>
</dbReference>
<dbReference type="Pfam" id="PF03404">
    <property type="entry name" value="Mo-co_dimer"/>
    <property type="match status" value="1"/>
</dbReference>
<dbReference type="InterPro" id="IPR005066">
    <property type="entry name" value="MoCF_OxRdtse_dimer"/>
</dbReference>